<name>A0A9D2TEN5_9FIRM</name>
<dbReference type="AlphaFoldDB" id="A0A9D2TEN5"/>
<evidence type="ECO:0000313" key="2">
    <source>
        <dbReference type="EMBL" id="HJC67134.1"/>
    </source>
</evidence>
<sequence length="62" mass="6684">MVHKIVGVMNMSQLEKVYRTMRNTGAGSIAIGIIILVTGVSVGILSIVNGAMLLKHRSDLEF</sequence>
<reference evidence="2" key="2">
    <citation type="submission" date="2021-04" db="EMBL/GenBank/DDBJ databases">
        <authorList>
            <person name="Gilroy R."/>
        </authorList>
    </citation>
    <scope>NUCLEOTIDE SEQUENCE</scope>
    <source>
        <strain evidence="2">CHK198-12963</strain>
    </source>
</reference>
<keyword evidence="1" id="KW-0812">Transmembrane</keyword>
<evidence type="ECO:0000313" key="3">
    <source>
        <dbReference type="Proteomes" id="UP000823863"/>
    </source>
</evidence>
<protein>
    <submittedName>
        <fullName evidence="2">Uncharacterized protein</fullName>
    </submittedName>
</protein>
<keyword evidence="1" id="KW-1133">Transmembrane helix</keyword>
<proteinExistence type="predicted"/>
<gene>
    <name evidence="2" type="ORF">H9931_10535</name>
</gene>
<keyword evidence="1" id="KW-0472">Membrane</keyword>
<organism evidence="2 3">
    <name type="scientific">Candidatus Enterocloster excrementigallinarum</name>
    <dbReference type="NCBI Taxonomy" id="2838558"/>
    <lineage>
        <taxon>Bacteria</taxon>
        <taxon>Bacillati</taxon>
        <taxon>Bacillota</taxon>
        <taxon>Clostridia</taxon>
        <taxon>Lachnospirales</taxon>
        <taxon>Lachnospiraceae</taxon>
        <taxon>Enterocloster</taxon>
    </lineage>
</organism>
<dbReference type="Proteomes" id="UP000823863">
    <property type="component" value="Unassembled WGS sequence"/>
</dbReference>
<evidence type="ECO:0000256" key="1">
    <source>
        <dbReference type="SAM" id="Phobius"/>
    </source>
</evidence>
<reference evidence="2" key="1">
    <citation type="journal article" date="2021" name="PeerJ">
        <title>Extensive microbial diversity within the chicken gut microbiome revealed by metagenomics and culture.</title>
        <authorList>
            <person name="Gilroy R."/>
            <person name="Ravi A."/>
            <person name="Getino M."/>
            <person name="Pursley I."/>
            <person name="Horton D.L."/>
            <person name="Alikhan N.F."/>
            <person name="Baker D."/>
            <person name="Gharbi K."/>
            <person name="Hall N."/>
            <person name="Watson M."/>
            <person name="Adriaenssens E.M."/>
            <person name="Foster-Nyarko E."/>
            <person name="Jarju S."/>
            <person name="Secka A."/>
            <person name="Antonio M."/>
            <person name="Oren A."/>
            <person name="Chaudhuri R.R."/>
            <person name="La Ragione R."/>
            <person name="Hildebrand F."/>
            <person name="Pallen M.J."/>
        </authorList>
    </citation>
    <scope>NUCLEOTIDE SEQUENCE</scope>
    <source>
        <strain evidence="2">CHK198-12963</strain>
    </source>
</reference>
<feature type="transmembrane region" description="Helical" evidence="1">
    <location>
        <begin position="29"/>
        <end position="54"/>
    </location>
</feature>
<dbReference type="EMBL" id="DWWB01000055">
    <property type="protein sequence ID" value="HJC67134.1"/>
    <property type="molecule type" value="Genomic_DNA"/>
</dbReference>
<accession>A0A9D2TEN5</accession>
<comment type="caution">
    <text evidence="2">The sequence shown here is derived from an EMBL/GenBank/DDBJ whole genome shotgun (WGS) entry which is preliminary data.</text>
</comment>